<dbReference type="SUPFAM" id="SSF102114">
    <property type="entry name" value="Radical SAM enzymes"/>
    <property type="match status" value="1"/>
</dbReference>
<keyword evidence="5" id="KW-0408">Iron</keyword>
<organism evidence="8 9">
    <name type="scientific">Clostridium grantii DSM 8605</name>
    <dbReference type="NCBI Taxonomy" id="1121316"/>
    <lineage>
        <taxon>Bacteria</taxon>
        <taxon>Bacillati</taxon>
        <taxon>Bacillota</taxon>
        <taxon>Clostridia</taxon>
        <taxon>Eubacteriales</taxon>
        <taxon>Clostridiaceae</taxon>
        <taxon>Clostridium</taxon>
    </lineage>
</organism>
<dbReference type="GO" id="GO:0051539">
    <property type="term" value="F:4 iron, 4 sulfur cluster binding"/>
    <property type="evidence" value="ECO:0007669"/>
    <property type="project" value="UniProtKB-KW"/>
</dbReference>
<dbReference type="EMBL" id="FQXM01000005">
    <property type="protein sequence ID" value="SHH44360.1"/>
    <property type="molecule type" value="Genomic_DNA"/>
</dbReference>
<keyword evidence="3" id="KW-0949">S-adenosyl-L-methionine</keyword>
<evidence type="ECO:0000256" key="2">
    <source>
        <dbReference type="ARBA" id="ARBA00022485"/>
    </source>
</evidence>
<dbReference type="RefSeq" id="WP_073337469.1">
    <property type="nucleotide sequence ID" value="NZ_FQXM01000005.1"/>
</dbReference>
<protein>
    <submittedName>
        <fullName evidence="8">Radical SAM superfamily enzyme, MoaA/NifB/PqqE/SkfB family</fullName>
    </submittedName>
</protein>
<dbReference type="GO" id="GO:0003824">
    <property type="term" value="F:catalytic activity"/>
    <property type="evidence" value="ECO:0007669"/>
    <property type="project" value="InterPro"/>
</dbReference>
<dbReference type="PANTHER" id="PTHR43787:SF10">
    <property type="entry name" value="COFACTOR MODIFYING PROTEIN"/>
    <property type="match status" value="1"/>
</dbReference>
<dbReference type="SFLD" id="SFLDG01067">
    <property type="entry name" value="SPASM/twitch_domain_containing"/>
    <property type="match status" value="1"/>
</dbReference>
<evidence type="ECO:0000256" key="4">
    <source>
        <dbReference type="ARBA" id="ARBA00022723"/>
    </source>
</evidence>
<name>A0A1M5T145_9CLOT</name>
<evidence type="ECO:0000256" key="5">
    <source>
        <dbReference type="ARBA" id="ARBA00023004"/>
    </source>
</evidence>
<comment type="cofactor">
    <cofactor evidence="1">
        <name>[4Fe-4S] cluster</name>
        <dbReference type="ChEBI" id="CHEBI:49883"/>
    </cofactor>
</comment>
<keyword evidence="2" id="KW-0004">4Fe-4S</keyword>
<keyword evidence="4" id="KW-0479">Metal-binding</keyword>
<keyword evidence="9" id="KW-1185">Reference proteome</keyword>
<sequence>MKQFKRIYIEITNYCNLKCSFCPETKRKLEYMTVDKFEEVLKKIQGYGQYVFLHLKGEPLLHPQFKEILDLCYKYKVKVNLTTNGTMIMKHMGLLLSSKAIRQVSMSLQSYENLKDYEAFETYLKSIISFVNKGREKTNIIFELRLWNYEDEESVINNFNKNKKSLEHIKESLELKDGVYEQLPKGKGIKLLPQVYLSKSYEFQWPNLSREIISTKGSCYGLRQQIGILVNGDVVPCCLDSDGDIVLGNLFNCSFEEIINSCRAKAIVDGFETKKLVEPLCMRCGYRQRF</sequence>
<dbReference type="Pfam" id="PF04055">
    <property type="entry name" value="Radical_SAM"/>
    <property type="match status" value="1"/>
</dbReference>
<dbReference type="OrthoDB" id="9805809at2"/>
<dbReference type="AlphaFoldDB" id="A0A1M5T145"/>
<keyword evidence="6" id="KW-0411">Iron-sulfur</keyword>
<dbReference type="InterPro" id="IPR023885">
    <property type="entry name" value="4Fe4S-binding_SPASM_dom"/>
</dbReference>
<accession>A0A1M5T145</accession>
<gene>
    <name evidence="8" type="ORF">SAMN02745207_01141</name>
</gene>
<proteinExistence type="predicted"/>
<dbReference type="STRING" id="1121316.SAMN02745207_01141"/>
<evidence type="ECO:0000313" key="8">
    <source>
        <dbReference type="EMBL" id="SHH44360.1"/>
    </source>
</evidence>
<dbReference type="GO" id="GO:0046872">
    <property type="term" value="F:metal ion binding"/>
    <property type="evidence" value="ECO:0007669"/>
    <property type="project" value="UniProtKB-KW"/>
</dbReference>
<dbReference type="InterPro" id="IPR013785">
    <property type="entry name" value="Aldolase_TIM"/>
</dbReference>
<dbReference type="SFLD" id="SFLDS00029">
    <property type="entry name" value="Radical_SAM"/>
    <property type="match status" value="1"/>
</dbReference>
<evidence type="ECO:0000259" key="7">
    <source>
        <dbReference type="PROSITE" id="PS51918"/>
    </source>
</evidence>
<reference evidence="8 9" key="1">
    <citation type="submission" date="2016-11" db="EMBL/GenBank/DDBJ databases">
        <authorList>
            <person name="Jaros S."/>
            <person name="Januszkiewicz K."/>
            <person name="Wedrychowicz H."/>
        </authorList>
    </citation>
    <scope>NUCLEOTIDE SEQUENCE [LARGE SCALE GENOMIC DNA]</scope>
    <source>
        <strain evidence="8 9">DSM 8605</strain>
    </source>
</reference>
<dbReference type="Gene3D" id="3.20.20.70">
    <property type="entry name" value="Aldolase class I"/>
    <property type="match status" value="1"/>
</dbReference>
<dbReference type="InterPro" id="IPR007197">
    <property type="entry name" value="rSAM"/>
</dbReference>
<dbReference type="CDD" id="cd01335">
    <property type="entry name" value="Radical_SAM"/>
    <property type="match status" value="1"/>
</dbReference>
<feature type="domain" description="Radical SAM core" evidence="7">
    <location>
        <begin position="1"/>
        <end position="202"/>
    </location>
</feature>
<dbReference type="PANTHER" id="PTHR43787">
    <property type="entry name" value="FEMO COFACTOR BIOSYNTHESIS PROTEIN NIFB-RELATED"/>
    <property type="match status" value="1"/>
</dbReference>
<dbReference type="CDD" id="cd21122">
    <property type="entry name" value="SPASM_rSAM"/>
    <property type="match status" value="1"/>
</dbReference>
<dbReference type="InterPro" id="IPR058240">
    <property type="entry name" value="rSAM_sf"/>
</dbReference>
<evidence type="ECO:0000256" key="3">
    <source>
        <dbReference type="ARBA" id="ARBA00022691"/>
    </source>
</evidence>
<dbReference type="Pfam" id="PF13186">
    <property type="entry name" value="SPASM"/>
    <property type="match status" value="1"/>
</dbReference>
<dbReference type="PROSITE" id="PS51918">
    <property type="entry name" value="RADICAL_SAM"/>
    <property type="match status" value="1"/>
</dbReference>
<evidence type="ECO:0000256" key="6">
    <source>
        <dbReference type="ARBA" id="ARBA00023014"/>
    </source>
</evidence>
<evidence type="ECO:0000256" key="1">
    <source>
        <dbReference type="ARBA" id="ARBA00001966"/>
    </source>
</evidence>
<evidence type="ECO:0000313" key="9">
    <source>
        <dbReference type="Proteomes" id="UP000184447"/>
    </source>
</evidence>
<dbReference type="Proteomes" id="UP000184447">
    <property type="component" value="Unassembled WGS sequence"/>
</dbReference>